<dbReference type="InterPro" id="IPR000867">
    <property type="entry name" value="IGFBP-like"/>
</dbReference>
<dbReference type="Pfam" id="PF00219">
    <property type="entry name" value="IGFBP"/>
    <property type="match status" value="1"/>
</dbReference>
<feature type="domain" description="IGFBP N-terminal" evidence="2">
    <location>
        <begin position="40"/>
        <end position="112"/>
    </location>
</feature>
<reference evidence="3 4" key="1">
    <citation type="submission" date="2019-07" db="EMBL/GenBank/DDBJ databases">
        <title>Draft genome assembly of a fouling barnacle, Amphibalanus amphitrite (Darwin, 1854): The first reference genome for Thecostraca.</title>
        <authorList>
            <person name="Kim W."/>
        </authorList>
    </citation>
    <scope>NUCLEOTIDE SEQUENCE [LARGE SCALE GENOMIC DNA]</scope>
    <source>
        <strain evidence="3">SNU_AA5</strain>
        <tissue evidence="3">Soma without cirri and trophi</tissue>
    </source>
</reference>
<dbReference type="SUPFAM" id="SSF57184">
    <property type="entry name" value="Growth factor receptor domain"/>
    <property type="match status" value="1"/>
</dbReference>
<comment type="caution">
    <text evidence="3">The sequence shown here is derived from an EMBL/GenBank/DDBJ whole genome shotgun (WGS) entry which is preliminary data.</text>
</comment>
<evidence type="ECO:0000313" key="4">
    <source>
        <dbReference type="Proteomes" id="UP000440578"/>
    </source>
</evidence>
<dbReference type="PROSITE" id="PS51323">
    <property type="entry name" value="IGFBP_N_2"/>
    <property type="match status" value="1"/>
</dbReference>
<name>A0A6A4X4D6_AMPAM</name>
<dbReference type="InterPro" id="IPR009030">
    <property type="entry name" value="Growth_fac_rcpt_cys_sf"/>
</dbReference>
<accession>A0A6A4X4D6</accession>
<dbReference type="AlphaFoldDB" id="A0A6A4X4D6"/>
<protein>
    <submittedName>
        <fullName evidence="3">Serine protease HTRA1</fullName>
    </submittedName>
</protein>
<dbReference type="OrthoDB" id="6348316at2759"/>
<evidence type="ECO:0000259" key="2">
    <source>
        <dbReference type="PROSITE" id="PS51323"/>
    </source>
</evidence>
<evidence type="ECO:0000256" key="1">
    <source>
        <dbReference type="ARBA" id="ARBA00023157"/>
    </source>
</evidence>
<dbReference type="GO" id="GO:0005576">
    <property type="term" value="C:extracellular region"/>
    <property type="evidence" value="ECO:0007669"/>
    <property type="project" value="InterPro"/>
</dbReference>
<keyword evidence="3" id="KW-0645">Protease</keyword>
<sequence>MQYLLMTSTVTVFKSAVLAMGVSVRCCLLAVTVLAALLASAAAMPACNCTYRSCEPELREFHCPYGEGRDPCDCCRVCLKGPADKCGPLETPCGHGLYCDPVKGQCRSVHQA</sequence>
<keyword evidence="1" id="KW-1015">Disulfide bond</keyword>
<keyword evidence="4" id="KW-1185">Reference proteome</keyword>
<evidence type="ECO:0000313" key="3">
    <source>
        <dbReference type="EMBL" id="KAF0310940.1"/>
    </source>
</evidence>
<proteinExistence type="predicted"/>
<dbReference type="GO" id="GO:0008233">
    <property type="term" value="F:peptidase activity"/>
    <property type="evidence" value="ECO:0007669"/>
    <property type="project" value="UniProtKB-KW"/>
</dbReference>
<dbReference type="Proteomes" id="UP000440578">
    <property type="component" value="Unassembled WGS sequence"/>
</dbReference>
<dbReference type="EMBL" id="VIIS01000281">
    <property type="protein sequence ID" value="KAF0310940.1"/>
    <property type="molecule type" value="Genomic_DNA"/>
</dbReference>
<dbReference type="Gene3D" id="4.10.40.20">
    <property type="match status" value="1"/>
</dbReference>
<dbReference type="GO" id="GO:0006508">
    <property type="term" value="P:proteolysis"/>
    <property type="evidence" value="ECO:0007669"/>
    <property type="project" value="UniProtKB-KW"/>
</dbReference>
<organism evidence="3 4">
    <name type="scientific">Amphibalanus amphitrite</name>
    <name type="common">Striped barnacle</name>
    <name type="synonym">Balanus amphitrite</name>
    <dbReference type="NCBI Taxonomy" id="1232801"/>
    <lineage>
        <taxon>Eukaryota</taxon>
        <taxon>Metazoa</taxon>
        <taxon>Ecdysozoa</taxon>
        <taxon>Arthropoda</taxon>
        <taxon>Crustacea</taxon>
        <taxon>Multicrustacea</taxon>
        <taxon>Cirripedia</taxon>
        <taxon>Thoracica</taxon>
        <taxon>Thoracicalcarea</taxon>
        <taxon>Balanomorpha</taxon>
        <taxon>Balanoidea</taxon>
        <taxon>Balanidae</taxon>
        <taxon>Amphibalaninae</taxon>
        <taxon>Amphibalanus</taxon>
    </lineage>
</organism>
<keyword evidence="3" id="KW-0378">Hydrolase</keyword>
<gene>
    <name evidence="3" type="primary">HTRA1</name>
    <name evidence="3" type="ORF">FJT64_001872</name>
</gene>